<gene>
    <name evidence="3" type="ORF">FNY88_09725</name>
</gene>
<feature type="region of interest" description="Disordered" evidence="1">
    <location>
        <begin position="1"/>
        <end position="20"/>
    </location>
</feature>
<accession>A0ABY3CYE7</accession>
<feature type="domain" description="DUF2786" evidence="2">
    <location>
        <begin position="130"/>
        <end position="169"/>
    </location>
</feature>
<name>A0ABY3CYE7_9CORY</name>
<feature type="region of interest" description="Disordered" evidence="1">
    <location>
        <begin position="351"/>
        <end position="375"/>
    </location>
</feature>
<comment type="caution">
    <text evidence="3">The sequence shown here is derived from an EMBL/GenBank/DDBJ whole genome shotgun (WGS) entry which is preliminary data.</text>
</comment>
<evidence type="ECO:0000256" key="1">
    <source>
        <dbReference type="SAM" id="MobiDB-lite"/>
    </source>
</evidence>
<evidence type="ECO:0000313" key="3">
    <source>
        <dbReference type="EMBL" id="TRX48018.1"/>
    </source>
</evidence>
<sequence>MASQQNRCTHTNGTGTAMNNHHGTLSARGLELICQAASQGWSPKDLLHVLGSFCHPLIYRAAAHIPAQISSTVLRKEWLSVSPPNSMTMSTDDLIRLIDATSALPPLRDVDVLAAEKTSSRANQDSKENRIRNKITQLLRKAESTPYEEEASALIAKAQSLQQRHRLDEALAESPDTVMSTRIRISAPYINHKTTLLSVIADRNGCTVLKLHPMGIITVFGAEADIDHVSDLFASLLRQCEWHMTHGEAADNARLLGNVASFRRSFILAYATRIGELLEEANASLAPHDEKQADSAAGSNAKRKNDVALAQRSLSAVEVRRHKAEALADHLFPDSRTISLAMRNHAGMSAGATAAENSHLGGDSSGLGGRRQLTG</sequence>
<evidence type="ECO:0000259" key="2">
    <source>
        <dbReference type="Pfam" id="PF10979"/>
    </source>
</evidence>
<evidence type="ECO:0000313" key="4">
    <source>
        <dbReference type="Proteomes" id="UP000316859"/>
    </source>
</evidence>
<keyword evidence="4" id="KW-1185">Reference proteome</keyword>
<reference evidence="3 4" key="1">
    <citation type="submission" date="2019-07" db="EMBL/GenBank/DDBJ databases">
        <title>Draft genome of C. aurimucosum strain 2299.</title>
        <authorList>
            <person name="Pacheco L.G.C."/>
            <person name="Aguiar E.R.G.R."/>
            <person name="Santos C.S."/>
            <person name="Rocha D.J.P.G."/>
            <person name="Sant'Anna L.O."/>
            <person name="Mattos-Guaraldi A.L."/>
            <person name="Santos L.S."/>
        </authorList>
    </citation>
    <scope>NUCLEOTIDE SEQUENCE [LARGE SCALE GENOMIC DNA]</scope>
    <source>
        <strain evidence="3 4">2299</strain>
    </source>
</reference>
<organism evidence="3 4">
    <name type="scientific">Corynebacterium guaraldiae</name>
    <dbReference type="NCBI Taxonomy" id="3051103"/>
    <lineage>
        <taxon>Bacteria</taxon>
        <taxon>Bacillati</taxon>
        <taxon>Actinomycetota</taxon>
        <taxon>Actinomycetes</taxon>
        <taxon>Mycobacteriales</taxon>
        <taxon>Corynebacteriaceae</taxon>
        <taxon>Corynebacterium</taxon>
    </lineage>
</organism>
<dbReference type="Pfam" id="PF10979">
    <property type="entry name" value="DUF2786"/>
    <property type="match status" value="1"/>
</dbReference>
<proteinExistence type="predicted"/>
<dbReference type="InterPro" id="IPR024498">
    <property type="entry name" value="DUF2786"/>
</dbReference>
<protein>
    <submittedName>
        <fullName evidence="3">DUF2786 domain-containing protein</fullName>
    </submittedName>
</protein>
<dbReference type="EMBL" id="VKDI01000022">
    <property type="protein sequence ID" value="TRX48018.1"/>
    <property type="molecule type" value="Genomic_DNA"/>
</dbReference>
<dbReference type="Proteomes" id="UP000316859">
    <property type="component" value="Unassembled WGS sequence"/>
</dbReference>